<evidence type="ECO:0000313" key="2">
    <source>
        <dbReference type="EMBL" id="KAL0908873.1"/>
    </source>
</evidence>
<dbReference type="EMBL" id="JANQDX010000017">
    <property type="protein sequence ID" value="KAL0908873.1"/>
    <property type="molecule type" value="Genomic_DNA"/>
</dbReference>
<organism evidence="2 3">
    <name type="scientific">Dendrobium thyrsiflorum</name>
    <name type="common">Pinecone-like raceme dendrobium</name>
    <name type="synonym">Orchid</name>
    <dbReference type="NCBI Taxonomy" id="117978"/>
    <lineage>
        <taxon>Eukaryota</taxon>
        <taxon>Viridiplantae</taxon>
        <taxon>Streptophyta</taxon>
        <taxon>Embryophyta</taxon>
        <taxon>Tracheophyta</taxon>
        <taxon>Spermatophyta</taxon>
        <taxon>Magnoliopsida</taxon>
        <taxon>Liliopsida</taxon>
        <taxon>Asparagales</taxon>
        <taxon>Orchidaceae</taxon>
        <taxon>Epidendroideae</taxon>
        <taxon>Malaxideae</taxon>
        <taxon>Dendrobiinae</taxon>
        <taxon>Dendrobium</taxon>
    </lineage>
</organism>
<proteinExistence type="predicted"/>
<accession>A0ABD0U816</accession>
<keyword evidence="3" id="KW-1185">Reference proteome</keyword>
<gene>
    <name evidence="2" type="ORF">M5K25_023385</name>
</gene>
<dbReference type="AlphaFoldDB" id="A0ABD0U816"/>
<protein>
    <submittedName>
        <fullName evidence="2">Uncharacterized protein</fullName>
    </submittedName>
</protein>
<evidence type="ECO:0000313" key="3">
    <source>
        <dbReference type="Proteomes" id="UP001552299"/>
    </source>
</evidence>
<feature type="region of interest" description="Disordered" evidence="1">
    <location>
        <begin position="187"/>
        <end position="225"/>
    </location>
</feature>
<feature type="region of interest" description="Disordered" evidence="1">
    <location>
        <begin position="266"/>
        <end position="290"/>
    </location>
</feature>
<comment type="caution">
    <text evidence="2">The sequence shown here is derived from an EMBL/GenBank/DDBJ whole genome shotgun (WGS) entry which is preliminary data.</text>
</comment>
<name>A0ABD0U816_DENTH</name>
<dbReference type="Proteomes" id="UP001552299">
    <property type="component" value="Unassembled WGS sequence"/>
</dbReference>
<reference evidence="2 3" key="1">
    <citation type="journal article" date="2024" name="Plant Biotechnol. J.">
        <title>Dendrobium thyrsiflorum genome and its molecular insights into genes involved in important horticultural traits.</title>
        <authorList>
            <person name="Chen B."/>
            <person name="Wang J.Y."/>
            <person name="Zheng P.J."/>
            <person name="Li K.L."/>
            <person name="Liang Y.M."/>
            <person name="Chen X.F."/>
            <person name="Zhang C."/>
            <person name="Zhao X."/>
            <person name="He X."/>
            <person name="Zhang G.Q."/>
            <person name="Liu Z.J."/>
            <person name="Xu Q."/>
        </authorList>
    </citation>
    <scope>NUCLEOTIDE SEQUENCE [LARGE SCALE GENOMIC DNA]</scope>
    <source>
        <strain evidence="2">GZMU011</strain>
    </source>
</reference>
<feature type="region of interest" description="Disordered" evidence="1">
    <location>
        <begin position="1"/>
        <end position="21"/>
    </location>
</feature>
<sequence length="304" mass="32734">MHNVGKSASPNQRANKEIPNNNIGGRSPIFDSILIPTALNCYSIITNAYVAILYYDILTRICNEIHTRKKLSLGCTFSCAPPLFSNLEIAATARLNASVFIVTPSPTPPKSVRLNATGRSLGKAVPGGRQATHRKIRIPSTELLCHKNKEEKTIIQSKVNRKLCNMCNIALCDLCKRVACGRASSLEQNVEPSGGGPAERWGFRWGSDRTGPSGGGPTERRASRWWSGGTSGLEVVVRRNVGPSGGGPAESRAFRWCMVRRNVGPSGGGPAVVRQNSGGSREGAREQERSLISLLIPSSLDPFS</sequence>
<evidence type="ECO:0000256" key="1">
    <source>
        <dbReference type="SAM" id="MobiDB-lite"/>
    </source>
</evidence>